<proteinExistence type="inferred from homology"/>
<dbReference type="Proteomes" id="UP001551482">
    <property type="component" value="Unassembled WGS sequence"/>
</dbReference>
<dbReference type="PANTHER" id="PTHR47235">
    <property type="entry name" value="BLR6548 PROTEIN"/>
    <property type="match status" value="1"/>
</dbReference>
<sequence>MKPPAQRRASAFVALLVGAVLSISGCNSDTASSTGGSKDLPDGVLTGPGVTDTTVTIGELTDLTGVYATLGKSLTQAQQLYFDEVNAAGGICGREIRLLVRDHGYDVAKGVAAYDEISPQIIGISQLLGSPVVTAVLPSLDRDAVLAIPAAWPSTMLKQRYVQVVGATYDIEMINGVGFLLRERKVVAGDRVGHVYFEGEYGENALAGARFAAQQAGLTLVEHRIKATDADMAAQVAALKSQGVKAVLMSAGPKQSASLAGVAAAAGFNVPIVSSNPGFSPQLLTTPAKAALEKNFFLVNSVQAPSSQVSGIQNLVQAYAAKFPGSPIDNGVAFGYVTARVFGEALRKACEAKDLTRQGVVAALHGMNAFDSDGVMAPLDFSNVGDTNTRESYIQRPNAQAQGGLETIDGPAPAEAALKYQVAP</sequence>
<keyword evidence="6" id="KW-1185">Reference proteome</keyword>
<evidence type="ECO:0000259" key="4">
    <source>
        <dbReference type="Pfam" id="PF13458"/>
    </source>
</evidence>
<dbReference type="PROSITE" id="PS51257">
    <property type="entry name" value="PROKAR_LIPOPROTEIN"/>
    <property type="match status" value="1"/>
</dbReference>
<evidence type="ECO:0000313" key="5">
    <source>
        <dbReference type="EMBL" id="MEU8137318.1"/>
    </source>
</evidence>
<dbReference type="InterPro" id="IPR028082">
    <property type="entry name" value="Peripla_BP_I"/>
</dbReference>
<keyword evidence="2 3" id="KW-0732">Signal</keyword>
<dbReference type="Pfam" id="PF13458">
    <property type="entry name" value="Peripla_BP_6"/>
    <property type="match status" value="1"/>
</dbReference>
<comment type="caution">
    <text evidence="5">The sequence shown here is derived from an EMBL/GenBank/DDBJ whole genome shotgun (WGS) entry which is preliminary data.</text>
</comment>
<dbReference type="RefSeq" id="WP_358359046.1">
    <property type="nucleotide sequence ID" value="NZ_JBEZFP010000085.1"/>
</dbReference>
<evidence type="ECO:0000256" key="2">
    <source>
        <dbReference type="ARBA" id="ARBA00022729"/>
    </source>
</evidence>
<dbReference type="EMBL" id="JBEZFP010000085">
    <property type="protein sequence ID" value="MEU8137318.1"/>
    <property type="molecule type" value="Genomic_DNA"/>
</dbReference>
<dbReference type="PANTHER" id="PTHR47235:SF1">
    <property type="entry name" value="BLR6548 PROTEIN"/>
    <property type="match status" value="1"/>
</dbReference>
<accession>A0ABV3DNJ6</accession>
<feature type="domain" description="Leucine-binding protein" evidence="4">
    <location>
        <begin position="54"/>
        <end position="398"/>
    </location>
</feature>
<feature type="chain" id="PRO_5046475448" evidence="3">
    <location>
        <begin position="32"/>
        <end position="424"/>
    </location>
</feature>
<dbReference type="SUPFAM" id="SSF53822">
    <property type="entry name" value="Periplasmic binding protein-like I"/>
    <property type="match status" value="1"/>
</dbReference>
<organism evidence="5 6">
    <name type="scientific">Streptodolium elevatio</name>
    <dbReference type="NCBI Taxonomy" id="3157996"/>
    <lineage>
        <taxon>Bacteria</taxon>
        <taxon>Bacillati</taxon>
        <taxon>Actinomycetota</taxon>
        <taxon>Actinomycetes</taxon>
        <taxon>Kitasatosporales</taxon>
        <taxon>Streptomycetaceae</taxon>
        <taxon>Streptodolium</taxon>
    </lineage>
</organism>
<evidence type="ECO:0000313" key="6">
    <source>
        <dbReference type="Proteomes" id="UP001551482"/>
    </source>
</evidence>
<protein>
    <submittedName>
        <fullName evidence="5">ABC transporter substrate-binding protein</fullName>
    </submittedName>
</protein>
<dbReference type="InterPro" id="IPR028081">
    <property type="entry name" value="Leu-bd"/>
</dbReference>
<evidence type="ECO:0000256" key="3">
    <source>
        <dbReference type="SAM" id="SignalP"/>
    </source>
</evidence>
<feature type="signal peptide" evidence="3">
    <location>
        <begin position="1"/>
        <end position="31"/>
    </location>
</feature>
<name>A0ABV3DNJ6_9ACTN</name>
<evidence type="ECO:0000256" key="1">
    <source>
        <dbReference type="ARBA" id="ARBA00010062"/>
    </source>
</evidence>
<gene>
    <name evidence="5" type="ORF">AB0C36_27870</name>
</gene>
<reference evidence="5 6" key="1">
    <citation type="submission" date="2024-06" db="EMBL/GenBank/DDBJ databases">
        <title>The Natural Products Discovery Center: Release of the First 8490 Sequenced Strains for Exploring Actinobacteria Biosynthetic Diversity.</title>
        <authorList>
            <person name="Kalkreuter E."/>
            <person name="Kautsar S.A."/>
            <person name="Yang D."/>
            <person name="Bader C.D."/>
            <person name="Teijaro C.N."/>
            <person name="Fluegel L."/>
            <person name="Davis C.M."/>
            <person name="Simpson J.R."/>
            <person name="Lauterbach L."/>
            <person name="Steele A.D."/>
            <person name="Gui C."/>
            <person name="Meng S."/>
            <person name="Li G."/>
            <person name="Viehrig K."/>
            <person name="Ye F."/>
            <person name="Su P."/>
            <person name="Kiefer A.F."/>
            <person name="Nichols A."/>
            <person name="Cepeda A.J."/>
            <person name="Yan W."/>
            <person name="Fan B."/>
            <person name="Jiang Y."/>
            <person name="Adhikari A."/>
            <person name="Zheng C.-J."/>
            <person name="Schuster L."/>
            <person name="Cowan T.M."/>
            <person name="Smanski M.J."/>
            <person name="Chevrette M.G."/>
            <person name="De Carvalho L.P.S."/>
            <person name="Shen B."/>
        </authorList>
    </citation>
    <scope>NUCLEOTIDE SEQUENCE [LARGE SCALE GENOMIC DNA]</scope>
    <source>
        <strain evidence="5 6">NPDC048946</strain>
    </source>
</reference>
<comment type="similarity">
    <text evidence="1">Belongs to the leucine-binding protein family.</text>
</comment>
<dbReference type="Gene3D" id="3.40.50.2300">
    <property type="match status" value="2"/>
</dbReference>